<dbReference type="RefSeq" id="WP_310365596.1">
    <property type="nucleotide sequence ID" value="NZ_JAVDVC010000010.1"/>
</dbReference>
<dbReference type="Proteomes" id="UP001252613">
    <property type="component" value="Unassembled WGS sequence"/>
</dbReference>
<dbReference type="AlphaFoldDB" id="A0AAW8MFE7"/>
<dbReference type="Pfam" id="PF12244">
    <property type="entry name" value="DUF3606"/>
    <property type="match status" value="1"/>
</dbReference>
<name>A0AAW8MFE7_9PSED</name>
<organism evidence="1 2">
    <name type="scientific">Pseudomonas brassicacearum</name>
    <dbReference type="NCBI Taxonomy" id="930166"/>
    <lineage>
        <taxon>Bacteria</taxon>
        <taxon>Pseudomonadati</taxon>
        <taxon>Pseudomonadota</taxon>
        <taxon>Gammaproteobacteria</taxon>
        <taxon>Pseudomonadales</taxon>
        <taxon>Pseudomonadaceae</taxon>
        <taxon>Pseudomonas</taxon>
    </lineage>
</organism>
<accession>A0AAW8MFE7</accession>
<protein>
    <recommendedName>
        <fullName evidence="3">DUF3606 domain-containing protein</fullName>
    </recommendedName>
</protein>
<evidence type="ECO:0000313" key="2">
    <source>
        <dbReference type="Proteomes" id="UP001252613"/>
    </source>
</evidence>
<dbReference type="InterPro" id="IPR022037">
    <property type="entry name" value="DUF3606"/>
</dbReference>
<gene>
    <name evidence="1" type="ORF">J2W43_004566</name>
</gene>
<proteinExistence type="predicted"/>
<dbReference type="EMBL" id="JAVDVC010000010">
    <property type="protein sequence ID" value="MDR6960561.1"/>
    <property type="molecule type" value="Genomic_DNA"/>
</dbReference>
<sequence>MADDLHNRGPQDRARVNTSEAWELKYWAKEFGVTEDQLKAAVKAVGPMVTDVRKKLGK</sequence>
<comment type="caution">
    <text evidence="1">The sequence shown here is derived from an EMBL/GenBank/DDBJ whole genome shotgun (WGS) entry which is preliminary data.</text>
</comment>
<reference evidence="1" key="1">
    <citation type="submission" date="2023-07" db="EMBL/GenBank/DDBJ databases">
        <title>Sorghum-associated microbial communities from plants grown in Nebraska, USA.</title>
        <authorList>
            <person name="Schachtman D."/>
        </authorList>
    </citation>
    <scope>NUCLEOTIDE SEQUENCE</scope>
    <source>
        <strain evidence="1">3432</strain>
    </source>
</reference>
<evidence type="ECO:0008006" key="3">
    <source>
        <dbReference type="Google" id="ProtNLM"/>
    </source>
</evidence>
<evidence type="ECO:0000313" key="1">
    <source>
        <dbReference type="EMBL" id="MDR6960561.1"/>
    </source>
</evidence>